<evidence type="ECO:0000259" key="20">
    <source>
        <dbReference type="PROSITE" id="PS51914"/>
    </source>
</evidence>
<keyword evidence="21" id="KW-1185">Reference proteome</keyword>
<evidence type="ECO:0000256" key="15">
    <source>
        <dbReference type="ARBA" id="ARBA00023136"/>
    </source>
</evidence>
<dbReference type="PROSITE" id="PS51914">
    <property type="entry name" value="MRH"/>
    <property type="match status" value="1"/>
</dbReference>
<evidence type="ECO:0000256" key="12">
    <source>
        <dbReference type="ARBA" id="ARBA00023006"/>
    </source>
</evidence>
<keyword evidence="7" id="KW-0813">Transport</keyword>
<evidence type="ECO:0000256" key="10">
    <source>
        <dbReference type="ARBA" id="ARBA00022927"/>
    </source>
</evidence>
<evidence type="ECO:0000256" key="2">
    <source>
        <dbReference type="ARBA" id="ARBA00004358"/>
    </source>
</evidence>
<keyword evidence="8 18" id="KW-0812">Transmembrane</keyword>
<dbReference type="SUPFAM" id="SSF50911">
    <property type="entry name" value="Mannose 6-phosphate receptor domain"/>
    <property type="match status" value="1"/>
</dbReference>
<comment type="similarity">
    <text evidence="5">Belongs to the ATG27 family.</text>
</comment>
<evidence type="ECO:0000256" key="1">
    <source>
        <dbReference type="ARBA" id="ARBA00004304"/>
    </source>
</evidence>
<evidence type="ECO:0000256" key="3">
    <source>
        <dbReference type="ARBA" id="ARBA00004394"/>
    </source>
</evidence>
<evidence type="ECO:0000256" key="18">
    <source>
        <dbReference type="SAM" id="Phobius"/>
    </source>
</evidence>
<evidence type="ECO:0000313" key="22">
    <source>
        <dbReference type="RefSeq" id="XP_022099027.1"/>
    </source>
</evidence>
<proteinExistence type="inferred from homology"/>
<evidence type="ECO:0000256" key="4">
    <source>
        <dbReference type="ARBA" id="ARBA00004472"/>
    </source>
</evidence>
<keyword evidence="16" id="KW-1015">Disulfide bond</keyword>
<evidence type="ECO:0000256" key="16">
    <source>
        <dbReference type="ARBA" id="ARBA00023157"/>
    </source>
</evidence>
<dbReference type="Gene3D" id="2.70.130.10">
    <property type="entry name" value="Mannose-6-phosphate receptor binding domain"/>
    <property type="match status" value="1"/>
</dbReference>
<evidence type="ECO:0000256" key="7">
    <source>
        <dbReference type="ARBA" id="ARBA00022448"/>
    </source>
</evidence>
<evidence type="ECO:0000256" key="9">
    <source>
        <dbReference type="ARBA" id="ARBA00022729"/>
    </source>
</evidence>
<dbReference type="InterPro" id="IPR009011">
    <property type="entry name" value="Man6P_isomerase_rcpt-bd_dom_sf"/>
</dbReference>
<dbReference type="RefSeq" id="XP_022099028.1">
    <property type="nucleotide sequence ID" value="XM_022243336.1"/>
</dbReference>
<protein>
    <recommendedName>
        <fullName evidence="6">Autophagy-related protein 27</fullName>
    </recommendedName>
</protein>
<evidence type="ECO:0000256" key="8">
    <source>
        <dbReference type="ARBA" id="ARBA00022692"/>
    </source>
</evidence>
<dbReference type="AlphaFoldDB" id="A0A8B7Z229"/>
<evidence type="ECO:0000256" key="5">
    <source>
        <dbReference type="ARBA" id="ARBA00005363"/>
    </source>
</evidence>
<reference evidence="22 23" key="1">
    <citation type="submission" date="2025-04" db="UniProtKB">
        <authorList>
            <consortium name="RefSeq"/>
        </authorList>
    </citation>
    <scope>IDENTIFICATION</scope>
</reference>
<evidence type="ECO:0000256" key="6">
    <source>
        <dbReference type="ARBA" id="ARBA00013776"/>
    </source>
</evidence>
<keyword evidence="17" id="KW-0968">Cytoplasmic vesicle</keyword>
<organism evidence="21 22">
    <name type="scientific">Acanthaster planci</name>
    <name type="common">Crown-of-thorns starfish</name>
    <dbReference type="NCBI Taxonomy" id="133434"/>
    <lineage>
        <taxon>Eukaryota</taxon>
        <taxon>Metazoa</taxon>
        <taxon>Echinodermata</taxon>
        <taxon>Eleutherozoa</taxon>
        <taxon>Asterozoa</taxon>
        <taxon>Asteroidea</taxon>
        <taxon>Valvatacea</taxon>
        <taxon>Valvatida</taxon>
        <taxon>Acanthasteridae</taxon>
        <taxon>Acanthaster</taxon>
    </lineage>
</organism>
<keyword evidence="13" id="KW-0333">Golgi apparatus</keyword>
<keyword evidence="15 18" id="KW-0472">Membrane</keyword>
<dbReference type="Proteomes" id="UP000694845">
    <property type="component" value="Unplaced"/>
</dbReference>
<dbReference type="Pfam" id="PF09451">
    <property type="entry name" value="ATG27"/>
    <property type="match status" value="1"/>
</dbReference>
<name>A0A8B7Z229_ACAPL</name>
<feature type="transmembrane region" description="Helical" evidence="18">
    <location>
        <begin position="183"/>
        <end position="203"/>
    </location>
</feature>
<evidence type="ECO:0000256" key="14">
    <source>
        <dbReference type="ARBA" id="ARBA00023128"/>
    </source>
</evidence>
<dbReference type="InterPro" id="IPR044865">
    <property type="entry name" value="MRH_dom"/>
</dbReference>
<dbReference type="GO" id="GO:0000139">
    <property type="term" value="C:Golgi membrane"/>
    <property type="evidence" value="ECO:0007669"/>
    <property type="project" value="UniProtKB-SubCell"/>
</dbReference>
<sequence>MAFPSSNVRATCLINGLLIWTLLFSSARCDLPKCTKIDDCSCKLSDGKRIDIRSIGYQGKQAPRFNFRPDPLGNWEYAFNPCYDFSNTYCKDVIACQKNNQESYGLGSASSAVWGDNGKQYIITYTDDLRTTIVDLVCSTASQPTLDVLGQTDASKTNYYFTLTSKCACPDGCQAPTPPSSSGLSSGSILCIIFSVLVLVYFIGGTCFMKFVRGASGKDAIPNADFWTELPANIKDGAKFTVGLCKKESKYEDLS</sequence>
<dbReference type="PANTHER" id="PTHR15071">
    <property type="entry name" value="MANNOSE-6-PHOSPHATE RECEPTOR FAMILY MEMBER"/>
    <property type="match status" value="1"/>
</dbReference>
<gene>
    <name evidence="22 23" type="primary">LOC110983780</name>
</gene>
<keyword evidence="10" id="KW-0653">Protein transport</keyword>
<dbReference type="GeneID" id="110983780"/>
<feature type="domain" description="MRH" evidence="20">
    <location>
        <begin position="38"/>
        <end position="171"/>
    </location>
</feature>
<evidence type="ECO:0000256" key="17">
    <source>
        <dbReference type="ARBA" id="ARBA00023329"/>
    </source>
</evidence>
<evidence type="ECO:0000313" key="23">
    <source>
        <dbReference type="RefSeq" id="XP_022099028.1"/>
    </source>
</evidence>
<evidence type="ECO:0000256" key="19">
    <source>
        <dbReference type="SAM" id="SignalP"/>
    </source>
</evidence>
<accession>A0A8B7Z229</accession>
<keyword evidence="14" id="KW-0496">Mitochondrion</keyword>
<keyword evidence="11 18" id="KW-1133">Transmembrane helix</keyword>
<dbReference type="GO" id="GO:0005802">
    <property type="term" value="C:trans-Golgi network"/>
    <property type="evidence" value="ECO:0007669"/>
    <property type="project" value="TreeGrafter"/>
</dbReference>
<feature type="signal peptide" evidence="19">
    <location>
        <begin position="1"/>
        <end position="29"/>
    </location>
</feature>
<dbReference type="OrthoDB" id="29460at2759"/>
<dbReference type="OMA" id="CKKESKY"/>
<evidence type="ECO:0000256" key="11">
    <source>
        <dbReference type="ARBA" id="ARBA00022989"/>
    </source>
</evidence>
<comment type="subcellular location">
    <subcellularLocation>
        <location evidence="2">Cytoplasmic vesicle membrane</location>
        <topology evidence="2">Single-pass type I membrane protein</topology>
    </subcellularLocation>
    <subcellularLocation>
        <location evidence="3">Golgi apparatus membrane</location>
    </subcellularLocation>
    <subcellularLocation>
        <location evidence="1">Mitochondrion membrane</location>
        <topology evidence="1">Single-pass membrane protein</topology>
    </subcellularLocation>
    <subcellularLocation>
        <location evidence="4">Preautophagosomal structure membrane</location>
        <topology evidence="4">Single-pass type I membrane protein</topology>
    </subcellularLocation>
</comment>
<feature type="chain" id="PRO_5044665653" description="Autophagy-related protein 27" evidence="19">
    <location>
        <begin position="30"/>
        <end position="255"/>
    </location>
</feature>
<dbReference type="GO" id="GO:0010008">
    <property type="term" value="C:endosome membrane"/>
    <property type="evidence" value="ECO:0007669"/>
    <property type="project" value="UniProtKB-SubCell"/>
</dbReference>
<dbReference type="RefSeq" id="XP_022099027.1">
    <property type="nucleotide sequence ID" value="XM_022243335.1"/>
</dbReference>
<dbReference type="InterPro" id="IPR018939">
    <property type="entry name" value="Autophagy-rel_prot_27"/>
</dbReference>
<keyword evidence="12" id="KW-0072">Autophagy</keyword>
<evidence type="ECO:0000256" key="13">
    <source>
        <dbReference type="ARBA" id="ARBA00023034"/>
    </source>
</evidence>
<dbReference type="PANTHER" id="PTHR15071:SF0">
    <property type="entry name" value="MANNOSE 6-PHOSPHATE RECEPTOR-LIKE PROTEIN 1"/>
    <property type="match status" value="1"/>
</dbReference>
<keyword evidence="9 19" id="KW-0732">Signal</keyword>
<evidence type="ECO:0000313" key="21">
    <source>
        <dbReference type="Proteomes" id="UP000694845"/>
    </source>
</evidence>